<dbReference type="Proteomes" id="UP000298460">
    <property type="component" value="Unassembled WGS sequence"/>
</dbReference>
<dbReference type="PANTHER" id="PTHR42895">
    <property type="entry name" value="IRON-SULFUR CLUSTER-BINDING PROTEIN-RELATED"/>
    <property type="match status" value="1"/>
</dbReference>
<accession>A0A4Z0R4U2</accession>
<gene>
    <name evidence="2" type="ORF">E4K67_11980</name>
</gene>
<dbReference type="CDD" id="cd00207">
    <property type="entry name" value="fer2"/>
    <property type="match status" value="1"/>
</dbReference>
<dbReference type="InterPro" id="IPR027980">
    <property type="entry name" value="RACo_C"/>
</dbReference>
<dbReference type="SUPFAM" id="SSF53067">
    <property type="entry name" value="Actin-like ATPase domain"/>
    <property type="match status" value="1"/>
</dbReference>
<dbReference type="PROSITE" id="PS51085">
    <property type="entry name" value="2FE2S_FER_2"/>
    <property type="match status" value="1"/>
</dbReference>
<dbReference type="InterPro" id="IPR052911">
    <property type="entry name" value="Corrinoid_activation_enz"/>
</dbReference>
<evidence type="ECO:0000313" key="2">
    <source>
        <dbReference type="EMBL" id="TGE37469.1"/>
    </source>
</evidence>
<dbReference type="RefSeq" id="WP_135547015.1">
    <property type="nucleotide sequence ID" value="NZ_SPQQ01000004.1"/>
</dbReference>
<dbReference type="InterPro" id="IPR040506">
    <property type="entry name" value="RACo_linker"/>
</dbReference>
<dbReference type="PANTHER" id="PTHR42895:SF2">
    <property type="entry name" value="IRON-SULFUR CLUSTER PROTEIN"/>
    <property type="match status" value="1"/>
</dbReference>
<reference evidence="2 3" key="1">
    <citation type="submission" date="2019-03" db="EMBL/GenBank/DDBJ databases">
        <title>Draft Genome Sequence of Desulfosporosinus fructosivorans Strain 63.6F, Isolated from Marine Sediment in the Baltic Sea.</title>
        <authorList>
            <person name="Hausmann B."/>
            <person name="Vandieken V."/>
            <person name="Pjevac P."/>
            <person name="Schreck K."/>
            <person name="Herbold C.W."/>
            <person name="Loy A."/>
        </authorList>
    </citation>
    <scope>NUCLEOTIDE SEQUENCE [LARGE SCALE GENOMIC DNA]</scope>
    <source>
        <strain evidence="2 3">63.6F</strain>
    </source>
</reference>
<dbReference type="Pfam" id="PF00111">
    <property type="entry name" value="Fer2"/>
    <property type="match status" value="1"/>
</dbReference>
<dbReference type="InterPro" id="IPR043129">
    <property type="entry name" value="ATPase_NBD"/>
</dbReference>
<comment type="caution">
    <text evidence="2">The sequence shown here is derived from an EMBL/GenBank/DDBJ whole genome shotgun (WGS) entry which is preliminary data.</text>
</comment>
<dbReference type="InterPro" id="IPR041414">
    <property type="entry name" value="Raco-like_middle"/>
</dbReference>
<sequence length="616" mass="66877">MNKHKVFFQPGDILVEATDGSTLKEAMNDAGLEFDFLCGGRGTCGKCRVKITKGLTTPVTREQEMLQAKELDEGIRLACLTRVSNDMTVELPNRKELKHNILITSDERVFEIDPHLHKIFIEVAKPSRENHSSHWRRLKESIVQQGYKDSELESTISILRQMPDVMRSANNQITAVIYRNEISGMEQQDTTKTMLGMAFDIGTTTIVGYLLDLYTGKELSVVSTLNPQTAYGADVISRLNFASHEENGLIKLQGAVVEAINELVTEAVQKASVTRDQIYGISIAANTCMHHIFLGINPQSIAVSPYVPVLSEPLVLNASELKISINQAGKVFILPNIAGFVGADTVAVLLATELERSEDIKLVIDIGTNGEIALGSREKIFACSAAAGPAFEGAQISGGMRGAVGAIDHVYYRDKLEYSVIGEGKPLGVCGSALLDAVAGLLELGILNKRGKILAFDQLTNPAAQRFKQNLIQYEGQGAFLLAEASLTGNGRPIMITQSDIRELQMAKGAIAAGVRVLMETYGIQVQDIKEVLLAGAFGNYLNPHSACVIGLIPPELESKIKMIGNAAGTGAKLALLSSSEFRRAKIIAEGVKFVELGSYPRFNNIFGESTYFNIK</sequence>
<feature type="domain" description="2Fe-2S ferredoxin-type" evidence="1">
    <location>
        <begin position="4"/>
        <end position="95"/>
    </location>
</feature>
<dbReference type="AlphaFoldDB" id="A0A4Z0R4U2"/>
<dbReference type="Pfam" id="PF17650">
    <property type="entry name" value="RACo_linker"/>
    <property type="match status" value="1"/>
</dbReference>
<name>A0A4Z0R4U2_9FIRM</name>
<dbReference type="SUPFAM" id="SSF54292">
    <property type="entry name" value="2Fe-2S ferredoxin-like"/>
    <property type="match status" value="1"/>
</dbReference>
<dbReference type="EMBL" id="SPQQ01000004">
    <property type="protein sequence ID" value="TGE37469.1"/>
    <property type="molecule type" value="Genomic_DNA"/>
</dbReference>
<dbReference type="Pfam" id="PF14574">
    <property type="entry name" value="RACo_C_ter"/>
    <property type="match status" value="1"/>
</dbReference>
<dbReference type="Gene3D" id="3.10.20.30">
    <property type="match status" value="1"/>
</dbReference>
<proteinExistence type="predicted"/>
<protein>
    <submittedName>
        <fullName evidence="2">DUF4445 domain-containing protein</fullName>
    </submittedName>
</protein>
<organism evidence="2 3">
    <name type="scientific">Desulfosporosinus fructosivorans</name>
    <dbReference type="NCBI Taxonomy" id="2018669"/>
    <lineage>
        <taxon>Bacteria</taxon>
        <taxon>Bacillati</taxon>
        <taxon>Bacillota</taxon>
        <taxon>Clostridia</taxon>
        <taxon>Eubacteriales</taxon>
        <taxon>Desulfitobacteriaceae</taxon>
        <taxon>Desulfosporosinus</taxon>
    </lineage>
</organism>
<dbReference type="Gene3D" id="3.30.420.480">
    <property type="entry name" value="Domain of unknown function (DUF4445)"/>
    <property type="match status" value="1"/>
</dbReference>
<dbReference type="InterPro" id="IPR042259">
    <property type="entry name" value="Raco-like_middle_sf"/>
</dbReference>
<dbReference type="GO" id="GO:0051536">
    <property type="term" value="F:iron-sulfur cluster binding"/>
    <property type="evidence" value="ECO:0007669"/>
    <property type="project" value="InterPro"/>
</dbReference>
<dbReference type="Gene3D" id="3.10.20.880">
    <property type="match status" value="1"/>
</dbReference>
<evidence type="ECO:0000259" key="1">
    <source>
        <dbReference type="PROSITE" id="PS51085"/>
    </source>
</evidence>
<dbReference type="InterPro" id="IPR036010">
    <property type="entry name" value="2Fe-2S_ferredoxin-like_sf"/>
</dbReference>
<keyword evidence="3" id="KW-1185">Reference proteome</keyword>
<dbReference type="Pfam" id="PF17651">
    <property type="entry name" value="Raco_middle"/>
    <property type="match status" value="1"/>
</dbReference>
<evidence type="ECO:0000313" key="3">
    <source>
        <dbReference type="Proteomes" id="UP000298460"/>
    </source>
</evidence>
<dbReference type="InterPro" id="IPR012675">
    <property type="entry name" value="Beta-grasp_dom_sf"/>
</dbReference>
<dbReference type="OrthoDB" id="9810588at2"/>
<dbReference type="InterPro" id="IPR001041">
    <property type="entry name" value="2Fe-2S_ferredoxin-type"/>
</dbReference>